<dbReference type="PROSITE" id="PS50048">
    <property type="entry name" value="ZN2_CY6_FUNGAL_2"/>
    <property type="match status" value="1"/>
</dbReference>
<organism evidence="5 6">
    <name type="scientific">Agrocybe pediades</name>
    <dbReference type="NCBI Taxonomy" id="84607"/>
    <lineage>
        <taxon>Eukaryota</taxon>
        <taxon>Fungi</taxon>
        <taxon>Dikarya</taxon>
        <taxon>Basidiomycota</taxon>
        <taxon>Agaricomycotina</taxon>
        <taxon>Agaricomycetes</taxon>
        <taxon>Agaricomycetidae</taxon>
        <taxon>Agaricales</taxon>
        <taxon>Agaricineae</taxon>
        <taxon>Strophariaceae</taxon>
        <taxon>Agrocybe</taxon>
    </lineage>
</organism>
<comment type="caution">
    <text evidence="5">The sequence shown here is derived from an EMBL/GenBank/DDBJ whole genome shotgun (WGS) entry which is preliminary data.</text>
</comment>
<evidence type="ECO:0000259" key="4">
    <source>
        <dbReference type="PROSITE" id="PS50048"/>
    </source>
</evidence>
<evidence type="ECO:0000256" key="2">
    <source>
        <dbReference type="ARBA" id="ARBA00023242"/>
    </source>
</evidence>
<dbReference type="Pfam" id="PF00172">
    <property type="entry name" value="Zn_clus"/>
    <property type="match status" value="1"/>
</dbReference>
<dbReference type="GO" id="GO:0000981">
    <property type="term" value="F:DNA-binding transcription factor activity, RNA polymerase II-specific"/>
    <property type="evidence" value="ECO:0007669"/>
    <property type="project" value="InterPro"/>
</dbReference>
<sequence>MMSPESFQPLQLKGEIMDLEFTIDTDHRKRRRNRTTQSCLNCHTSKRKCDRKRPCQRCIQLGLTGLCVYEIDDPALRDDPSIDESTRLRNRIAELESLVRELRGKPHPRWADSSFRDGDPNEKWHSRATKCQPLSKRSGQQTNGGGQQQQQQQQSDELLRNGRAVPSLLSPIKTEPVADGSGQLYRFSPPSPNPSMRYHNFQPDGRSEGSSGFDSNDPRSAGGYNSTNGGTYHGTSTNGHYNAGNNTSSAPPSYTEGGGGGTSTYSLSGSDEENAYGGDQYTSSPHSQYACPCRSNPALGVAYINLSQTLNSSLSSLRQYANHPPNSQCIIYRRIVELHNSLHGNDIPGLVAATSYDSGPASDSEIMTPLSASSGHASFHTGSPGVSPQEWNHMAAAGYNPYFPAPDHHGVYAVNHVMS</sequence>
<evidence type="ECO:0000313" key="6">
    <source>
        <dbReference type="Proteomes" id="UP000521872"/>
    </source>
</evidence>
<proteinExistence type="predicted"/>
<dbReference type="PANTHER" id="PTHR31001">
    <property type="entry name" value="UNCHARACTERIZED TRANSCRIPTIONAL REGULATORY PROTEIN"/>
    <property type="match status" value="1"/>
</dbReference>
<comment type="subcellular location">
    <subcellularLocation>
        <location evidence="1">Nucleus</location>
    </subcellularLocation>
</comment>
<feature type="compositionally biased region" description="Polar residues" evidence="3">
    <location>
        <begin position="223"/>
        <end position="252"/>
    </location>
</feature>
<feature type="domain" description="Zn(2)-C6 fungal-type" evidence="4">
    <location>
        <begin position="38"/>
        <end position="69"/>
    </location>
</feature>
<evidence type="ECO:0000313" key="5">
    <source>
        <dbReference type="EMBL" id="KAF4617906.1"/>
    </source>
</evidence>
<name>A0A8H4VP87_9AGAR</name>
<accession>A0A8H4VP87</accession>
<gene>
    <name evidence="5" type="ORF">D9613_006255</name>
</gene>
<dbReference type="PROSITE" id="PS00463">
    <property type="entry name" value="ZN2_CY6_FUNGAL_1"/>
    <property type="match status" value="1"/>
</dbReference>
<feature type="compositionally biased region" description="Basic and acidic residues" evidence="3">
    <location>
        <begin position="114"/>
        <end position="125"/>
    </location>
</feature>
<dbReference type="InterPro" id="IPR050613">
    <property type="entry name" value="Sec_Metabolite_Reg"/>
</dbReference>
<dbReference type="SUPFAM" id="SSF57701">
    <property type="entry name" value="Zn2/Cys6 DNA-binding domain"/>
    <property type="match status" value="1"/>
</dbReference>
<feature type="region of interest" description="Disordered" evidence="3">
    <location>
        <begin position="106"/>
        <end position="288"/>
    </location>
</feature>
<protein>
    <recommendedName>
        <fullName evidence="4">Zn(2)-C6 fungal-type domain-containing protein</fullName>
    </recommendedName>
</protein>
<keyword evidence="6" id="KW-1185">Reference proteome</keyword>
<dbReference type="AlphaFoldDB" id="A0A8H4VP87"/>
<dbReference type="EMBL" id="JAACJL010000030">
    <property type="protein sequence ID" value="KAF4617906.1"/>
    <property type="molecule type" value="Genomic_DNA"/>
</dbReference>
<keyword evidence="2" id="KW-0539">Nucleus</keyword>
<dbReference type="Gene3D" id="4.10.240.10">
    <property type="entry name" value="Zn(2)-C6 fungal-type DNA-binding domain"/>
    <property type="match status" value="1"/>
</dbReference>
<dbReference type="InterPro" id="IPR036864">
    <property type="entry name" value="Zn2-C6_fun-type_DNA-bd_sf"/>
</dbReference>
<dbReference type="Proteomes" id="UP000521872">
    <property type="component" value="Unassembled WGS sequence"/>
</dbReference>
<dbReference type="SMART" id="SM00066">
    <property type="entry name" value="GAL4"/>
    <property type="match status" value="1"/>
</dbReference>
<dbReference type="InterPro" id="IPR001138">
    <property type="entry name" value="Zn2Cys6_DnaBD"/>
</dbReference>
<reference evidence="5 6" key="1">
    <citation type="submission" date="2019-12" db="EMBL/GenBank/DDBJ databases">
        <authorList>
            <person name="Floudas D."/>
            <person name="Bentzer J."/>
            <person name="Ahren D."/>
            <person name="Johansson T."/>
            <person name="Persson P."/>
            <person name="Tunlid A."/>
        </authorList>
    </citation>
    <scope>NUCLEOTIDE SEQUENCE [LARGE SCALE GENOMIC DNA]</scope>
    <source>
        <strain evidence="5 6">CBS 102.39</strain>
    </source>
</reference>
<dbReference type="GO" id="GO:0008270">
    <property type="term" value="F:zinc ion binding"/>
    <property type="evidence" value="ECO:0007669"/>
    <property type="project" value="InterPro"/>
</dbReference>
<dbReference type="PANTHER" id="PTHR31001:SF81">
    <property type="entry name" value="ZN(II)2CYS6 TRANSCRIPTION FACTOR"/>
    <property type="match status" value="1"/>
</dbReference>
<dbReference type="GO" id="GO:0005634">
    <property type="term" value="C:nucleus"/>
    <property type="evidence" value="ECO:0007669"/>
    <property type="project" value="UniProtKB-SubCell"/>
</dbReference>
<evidence type="ECO:0000256" key="1">
    <source>
        <dbReference type="ARBA" id="ARBA00004123"/>
    </source>
</evidence>
<evidence type="ECO:0000256" key="3">
    <source>
        <dbReference type="SAM" id="MobiDB-lite"/>
    </source>
</evidence>
<dbReference type="CDD" id="cd00067">
    <property type="entry name" value="GAL4"/>
    <property type="match status" value="1"/>
</dbReference>